<gene>
    <name evidence="2" type="ORF">FHS57_000002</name>
</gene>
<dbReference type="PANTHER" id="PTHR33498:SF1">
    <property type="entry name" value="TRANSPOSASE FOR INSERTION SEQUENCE ELEMENT IS1557"/>
    <property type="match status" value="1"/>
</dbReference>
<evidence type="ECO:0000259" key="1">
    <source>
        <dbReference type="Pfam" id="PF01610"/>
    </source>
</evidence>
<keyword evidence="3" id="KW-1185">Reference proteome</keyword>
<dbReference type="Pfam" id="PF01610">
    <property type="entry name" value="DDE_Tnp_ISL3"/>
    <property type="match status" value="1"/>
</dbReference>
<dbReference type="AlphaFoldDB" id="A0A7W5ZGA4"/>
<name>A0A7W5ZGA4_9BACT</name>
<reference evidence="2 3" key="1">
    <citation type="submission" date="2020-08" db="EMBL/GenBank/DDBJ databases">
        <title>Genomic Encyclopedia of Type Strains, Phase IV (KMG-IV): sequencing the most valuable type-strain genomes for metagenomic binning, comparative biology and taxonomic classification.</title>
        <authorList>
            <person name="Goeker M."/>
        </authorList>
    </citation>
    <scope>NUCLEOTIDE SEQUENCE [LARGE SCALE GENOMIC DNA]</scope>
    <source>
        <strain evidence="2 3">DSM 17976</strain>
    </source>
</reference>
<accession>A0A7W5ZGA4</accession>
<dbReference type="PANTHER" id="PTHR33498">
    <property type="entry name" value="TRANSPOSASE FOR INSERTION SEQUENCE ELEMENT IS1557"/>
    <property type="match status" value="1"/>
</dbReference>
<evidence type="ECO:0000313" key="2">
    <source>
        <dbReference type="EMBL" id="MBB3836020.1"/>
    </source>
</evidence>
<dbReference type="EMBL" id="JACIBY010000001">
    <property type="protein sequence ID" value="MBB3836020.1"/>
    <property type="molecule type" value="Genomic_DNA"/>
</dbReference>
<organism evidence="2 3">
    <name type="scientific">Runella defluvii</name>
    <dbReference type="NCBI Taxonomy" id="370973"/>
    <lineage>
        <taxon>Bacteria</taxon>
        <taxon>Pseudomonadati</taxon>
        <taxon>Bacteroidota</taxon>
        <taxon>Cytophagia</taxon>
        <taxon>Cytophagales</taxon>
        <taxon>Spirosomataceae</taxon>
        <taxon>Runella</taxon>
    </lineage>
</organism>
<dbReference type="InterPro" id="IPR047951">
    <property type="entry name" value="Transpos_ISL3"/>
</dbReference>
<dbReference type="InterPro" id="IPR002560">
    <property type="entry name" value="Transposase_DDE"/>
</dbReference>
<feature type="domain" description="Transposase IS204/IS1001/IS1096/IS1165 DDE" evidence="1">
    <location>
        <begin position="34"/>
        <end position="289"/>
    </location>
</feature>
<comment type="caution">
    <text evidence="2">The sequence shown here is derived from an EMBL/GenBank/DDBJ whole genome shotgun (WGS) entry which is preliminary data.</text>
</comment>
<evidence type="ECO:0000313" key="3">
    <source>
        <dbReference type="Proteomes" id="UP000541352"/>
    </source>
</evidence>
<dbReference type="Proteomes" id="UP000541352">
    <property type="component" value="Unassembled WGS sequence"/>
</dbReference>
<sequence length="292" mass="33767">MRHYKESQSGFKQWAQKAHAKQWLLYVQNMGTHLSIDETSLSDGELYTILTNKAAKGRKGSIVGIIAGTKAETVIEILRKIPLKTRKKVTEITLDMAGNMALIAKRCFPLATQVTDRFHVQKLASEALQEIRIKYRWQAIEAENEAIEQAKATQTDYQPEVLSNGDTLKQLLARSRYVLYKKEKDWTENQKQRATLLFERYPDLKKAYELTMALSHIFENTHDKLYGLARLAKWHEKVRQSGFKAFNTVARSIQNHYETILNYFDNRSTNASAESFNAKIKAFRSHFRGEEM</sequence>
<proteinExistence type="predicted"/>
<protein>
    <submittedName>
        <fullName evidence="2">Transposase</fullName>
    </submittedName>
</protein>